<feature type="transmembrane region" description="Helical" evidence="8">
    <location>
        <begin position="121"/>
        <end position="139"/>
    </location>
</feature>
<feature type="transmembrane region" description="Helical" evidence="8">
    <location>
        <begin position="195"/>
        <end position="217"/>
    </location>
</feature>
<dbReference type="Proteomes" id="UP000298545">
    <property type="component" value="Chromosome circular"/>
</dbReference>
<evidence type="ECO:0000256" key="1">
    <source>
        <dbReference type="ARBA" id="ARBA00004141"/>
    </source>
</evidence>
<keyword evidence="6 8" id="KW-0472">Membrane</keyword>
<gene>
    <name evidence="10" type="ORF">CFBP5473_07590</name>
    <name evidence="11" type="ORF">J5285_12115</name>
</gene>
<dbReference type="InterPro" id="IPR035952">
    <property type="entry name" value="Rhomboid-like_sf"/>
</dbReference>
<evidence type="ECO:0000256" key="4">
    <source>
        <dbReference type="ARBA" id="ARBA00022692"/>
    </source>
</evidence>
<evidence type="ECO:0000256" key="7">
    <source>
        <dbReference type="SAM" id="MobiDB-lite"/>
    </source>
</evidence>
<dbReference type="Pfam" id="PF01694">
    <property type="entry name" value="Rhomboid"/>
    <property type="match status" value="1"/>
</dbReference>
<keyword evidence="4 8" id="KW-0812">Transmembrane</keyword>
<feature type="transmembrane region" description="Helical" evidence="8">
    <location>
        <begin position="87"/>
        <end position="109"/>
    </location>
</feature>
<organism evidence="10 12">
    <name type="scientific">Agrobacterium larrymoorei</name>
    <dbReference type="NCBI Taxonomy" id="160699"/>
    <lineage>
        <taxon>Bacteria</taxon>
        <taxon>Pseudomonadati</taxon>
        <taxon>Pseudomonadota</taxon>
        <taxon>Alphaproteobacteria</taxon>
        <taxon>Hyphomicrobiales</taxon>
        <taxon>Rhizobiaceae</taxon>
        <taxon>Rhizobium/Agrobacterium group</taxon>
        <taxon>Agrobacterium</taxon>
    </lineage>
</organism>
<name>A0A4D7DNR7_9HYPH</name>
<feature type="transmembrane region" description="Helical" evidence="8">
    <location>
        <begin position="58"/>
        <end position="75"/>
    </location>
</feature>
<dbReference type="GO" id="GO:0006508">
    <property type="term" value="P:proteolysis"/>
    <property type="evidence" value="ECO:0007669"/>
    <property type="project" value="UniProtKB-KW"/>
</dbReference>
<keyword evidence="10" id="KW-0378">Hydrolase</keyword>
<evidence type="ECO:0000313" key="11">
    <source>
        <dbReference type="EMBL" id="QYA06767.1"/>
    </source>
</evidence>
<evidence type="ECO:0000313" key="10">
    <source>
        <dbReference type="EMBL" id="QCI97788.1"/>
    </source>
</evidence>
<dbReference type="GO" id="GO:0016020">
    <property type="term" value="C:membrane"/>
    <property type="evidence" value="ECO:0007669"/>
    <property type="project" value="UniProtKB-SubCell"/>
</dbReference>
<evidence type="ECO:0000256" key="6">
    <source>
        <dbReference type="ARBA" id="ARBA00023136"/>
    </source>
</evidence>
<reference evidence="10 12" key="1">
    <citation type="submission" date="2019-04" db="EMBL/GenBank/DDBJ databases">
        <title>Complete genome sequence of Agrobacterium larrymoorei CFBP5473.</title>
        <authorList>
            <person name="Haryono M."/>
            <person name="Chou L."/>
            <person name="Lin Y.-C."/>
            <person name="Lai E.-M."/>
            <person name="Kuo C.-H."/>
        </authorList>
    </citation>
    <scope>NUCLEOTIDE SEQUENCE [LARGE SCALE GENOMIC DNA]</scope>
    <source>
        <strain evidence="10 12">CFBP5473</strain>
    </source>
</reference>
<keyword evidence="10" id="KW-0645">Protease</keyword>
<evidence type="ECO:0000313" key="12">
    <source>
        <dbReference type="Proteomes" id="UP000298545"/>
    </source>
</evidence>
<dbReference type="STRING" id="1367849.GCA_000518585_00366"/>
<keyword evidence="2" id="KW-1003">Cell membrane</keyword>
<dbReference type="SUPFAM" id="SSF144091">
    <property type="entry name" value="Rhomboid-like"/>
    <property type="match status" value="1"/>
</dbReference>
<keyword evidence="13" id="KW-1185">Reference proteome</keyword>
<dbReference type="RefSeq" id="WP_027673273.1">
    <property type="nucleotide sequence ID" value="NZ_CP039691.1"/>
</dbReference>
<proteinExistence type="predicted"/>
<dbReference type="OrthoDB" id="9797190at2"/>
<comment type="subcellular location">
    <subcellularLocation>
        <location evidence="1">Membrane</location>
        <topology evidence="1">Multi-pass membrane protein</topology>
    </subcellularLocation>
</comment>
<keyword evidence="3" id="KW-0997">Cell inner membrane</keyword>
<sequence length="248" mass="27675">MTHHEGGELPETEEPREEQPTQREPVFNLPSVLVGVLGFMIAIHLASTYLFSDETYGWFLFTFGFIPARYVVSLAEQGYEWLWTPVTYSFLHGGIEHILFNGLWLMAFGAPVARRIGTARFAIFWIISAAVSAFGHTALHWGSVTVLIGASGVVSALMGAACRFAFPPRGQRYHPAYGHLLPRQSIFQALSNRTVLIFTIMWLAGNFLIAFGVPLFGDMAGEVAWDAHIFGFFFGFLLFGLFDRKVSE</sequence>
<dbReference type="EMBL" id="CP039691">
    <property type="protein sequence ID" value="QCI97788.1"/>
    <property type="molecule type" value="Genomic_DNA"/>
</dbReference>
<evidence type="ECO:0000259" key="9">
    <source>
        <dbReference type="Pfam" id="PF01694"/>
    </source>
</evidence>
<evidence type="ECO:0000256" key="3">
    <source>
        <dbReference type="ARBA" id="ARBA00022519"/>
    </source>
</evidence>
<dbReference type="GO" id="GO:0004252">
    <property type="term" value="F:serine-type endopeptidase activity"/>
    <property type="evidence" value="ECO:0007669"/>
    <property type="project" value="InterPro"/>
</dbReference>
<accession>A0A4D7DNR7</accession>
<feature type="domain" description="Peptidase S54 rhomboid" evidence="9">
    <location>
        <begin position="82"/>
        <end position="238"/>
    </location>
</feature>
<feature type="transmembrane region" description="Helical" evidence="8">
    <location>
        <begin position="145"/>
        <end position="166"/>
    </location>
</feature>
<keyword evidence="5 8" id="KW-1133">Transmembrane helix</keyword>
<dbReference type="PANTHER" id="PTHR43066:SF26">
    <property type="entry name" value="RHOMBOID PROTEASE GLPG"/>
    <property type="match status" value="1"/>
</dbReference>
<protein>
    <submittedName>
        <fullName evidence="10">Rhomboid family intramembrane serine protease</fullName>
    </submittedName>
</protein>
<feature type="region of interest" description="Disordered" evidence="7">
    <location>
        <begin position="1"/>
        <end position="22"/>
    </location>
</feature>
<reference evidence="11 13" key="2">
    <citation type="submission" date="2021-03" db="EMBL/GenBank/DDBJ databases">
        <title>Rapid diversification of plasmids in a genus of pathogenic and nitrogen fixing bacteria.</title>
        <authorList>
            <person name="Weisberg A.J."/>
            <person name="Miller M."/>
            <person name="Ream W."/>
            <person name="Grunwald N.J."/>
            <person name="Chang J.H."/>
        </authorList>
    </citation>
    <scope>NUCLEOTIDE SEQUENCE [LARGE SCALE GENOMIC DNA]</scope>
    <source>
        <strain evidence="11 13">AF3.44</strain>
    </source>
</reference>
<dbReference type="Proteomes" id="UP000826513">
    <property type="component" value="Chromosome 1"/>
</dbReference>
<feature type="transmembrane region" description="Helical" evidence="8">
    <location>
        <begin position="223"/>
        <end position="242"/>
    </location>
</feature>
<feature type="transmembrane region" description="Helical" evidence="8">
    <location>
        <begin position="32"/>
        <end position="51"/>
    </location>
</feature>
<dbReference type="PANTHER" id="PTHR43066">
    <property type="entry name" value="RHOMBOID-RELATED PROTEIN"/>
    <property type="match status" value="1"/>
</dbReference>
<evidence type="ECO:0000256" key="2">
    <source>
        <dbReference type="ARBA" id="ARBA00022475"/>
    </source>
</evidence>
<evidence type="ECO:0000256" key="8">
    <source>
        <dbReference type="SAM" id="Phobius"/>
    </source>
</evidence>
<evidence type="ECO:0000313" key="13">
    <source>
        <dbReference type="Proteomes" id="UP000826513"/>
    </source>
</evidence>
<dbReference type="Gene3D" id="1.20.1540.10">
    <property type="entry name" value="Rhomboid-like"/>
    <property type="match status" value="1"/>
</dbReference>
<dbReference type="AlphaFoldDB" id="A0A4D7DNR7"/>
<dbReference type="InterPro" id="IPR022764">
    <property type="entry name" value="Peptidase_S54_rhomboid_dom"/>
</dbReference>
<dbReference type="EMBL" id="CP072167">
    <property type="protein sequence ID" value="QYA06767.1"/>
    <property type="molecule type" value="Genomic_DNA"/>
</dbReference>
<evidence type="ECO:0000256" key="5">
    <source>
        <dbReference type="ARBA" id="ARBA00022989"/>
    </source>
</evidence>
<dbReference type="KEGG" id="alf:CFBP5473_07590"/>